<keyword evidence="1" id="KW-0812">Transmembrane</keyword>
<protein>
    <submittedName>
        <fullName evidence="2">Uncharacterized protein</fullName>
    </submittedName>
</protein>
<gene>
    <name evidence="2" type="ORF">CY34DRAFT_551512</name>
</gene>
<reference evidence="2 3" key="1">
    <citation type="submission" date="2014-04" db="EMBL/GenBank/DDBJ databases">
        <authorList>
            <consortium name="DOE Joint Genome Institute"/>
            <person name="Kuo A."/>
            <person name="Ruytinx J."/>
            <person name="Rineau F."/>
            <person name="Colpaert J."/>
            <person name="Kohler A."/>
            <person name="Nagy L.G."/>
            <person name="Floudas D."/>
            <person name="Copeland A."/>
            <person name="Barry K.W."/>
            <person name="Cichocki N."/>
            <person name="Veneault-Fourrey C."/>
            <person name="LaButti K."/>
            <person name="Lindquist E.A."/>
            <person name="Lipzen A."/>
            <person name="Lundell T."/>
            <person name="Morin E."/>
            <person name="Murat C."/>
            <person name="Sun H."/>
            <person name="Tunlid A."/>
            <person name="Henrissat B."/>
            <person name="Grigoriev I.V."/>
            <person name="Hibbett D.S."/>
            <person name="Martin F."/>
            <person name="Nordberg H.P."/>
            <person name="Cantor M.N."/>
            <person name="Hua S.X."/>
        </authorList>
    </citation>
    <scope>NUCLEOTIDE SEQUENCE [LARGE SCALE GENOMIC DNA]</scope>
    <source>
        <strain evidence="2 3">UH-Slu-Lm8-n1</strain>
    </source>
</reference>
<proteinExistence type="predicted"/>
<accession>A0A0C9ZEQ3</accession>
<evidence type="ECO:0000313" key="2">
    <source>
        <dbReference type="EMBL" id="KIK35940.1"/>
    </source>
</evidence>
<name>A0A0C9ZEQ3_9AGAM</name>
<organism evidence="2 3">
    <name type="scientific">Suillus luteus UH-Slu-Lm8-n1</name>
    <dbReference type="NCBI Taxonomy" id="930992"/>
    <lineage>
        <taxon>Eukaryota</taxon>
        <taxon>Fungi</taxon>
        <taxon>Dikarya</taxon>
        <taxon>Basidiomycota</taxon>
        <taxon>Agaricomycotina</taxon>
        <taxon>Agaricomycetes</taxon>
        <taxon>Agaricomycetidae</taxon>
        <taxon>Boletales</taxon>
        <taxon>Suillineae</taxon>
        <taxon>Suillaceae</taxon>
        <taxon>Suillus</taxon>
    </lineage>
</organism>
<evidence type="ECO:0000256" key="1">
    <source>
        <dbReference type="SAM" id="Phobius"/>
    </source>
</evidence>
<reference evidence="3" key="2">
    <citation type="submission" date="2015-01" db="EMBL/GenBank/DDBJ databases">
        <title>Evolutionary Origins and Diversification of the Mycorrhizal Mutualists.</title>
        <authorList>
            <consortium name="DOE Joint Genome Institute"/>
            <consortium name="Mycorrhizal Genomics Consortium"/>
            <person name="Kohler A."/>
            <person name="Kuo A."/>
            <person name="Nagy L.G."/>
            <person name="Floudas D."/>
            <person name="Copeland A."/>
            <person name="Barry K.W."/>
            <person name="Cichocki N."/>
            <person name="Veneault-Fourrey C."/>
            <person name="LaButti K."/>
            <person name="Lindquist E.A."/>
            <person name="Lipzen A."/>
            <person name="Lundell T."/>
            <person name="Morin E."/>
            <person name="Murat C."/>
            <person name="Riley R."/>
            <person name="Ohm R."/>
            <person name="Sun H."/>
            <person name="Tunlid A."/>
            <person name="Henrissat B."/>
            <person name="Grigoriev I.V."/>
            <person name="Hibbett D.S."/>
            <person name="Martin F."/>
        </authorList>
    </citation>
    <scope>NUCLEOTIDE SEQUENCE [LARGE SCALE GENOMIC DNA]</scope>
    <source>
        <strain evidence="3">UH-Slu-Lm8-n1</strain>
    </source>
</reference>
<dbReference type="InParanoid" id="A0A0C9ZEQ3"/>
<keyword evidence="1" id="KW-0472">Membrane</keyword>
<dbReference type="AlphaFoldDB" id="A0A0C9ZEQ3"/>
<keyword evidence="1" id="KW-1133">Transmembrane helix</keyword>
<feature type="transmembrane region" description="Helical" evidence="1">
    <location>
        <begin position="28"/>
        <end position="49"/>
    </location>
</feature>
<keyword evidence="3" id="KW-1185">Reference proteome</keyword>
<dbReference type="HOGENOM" id="CLU_2374200_0_0_1"/>
<evidence type="ECO:0000313" key="3">
    <source>
        <dbReference type="Proteomes" id="UP000054485"/>
    </source>
</evidence>
<dbReference type="Proteomes" id="UP000054485">
    <property type="component" value="Unassembled WGS sequence"/>
</dbReference>
<dbReference type="EMBL" id="KN835576">
    <property type="protein sequence ID" value="KIK35940.1"/>
    <property type="molecule type" value="Genomic_DNA"/>
</dbReference>
<sequence length="95" mass="10749">MPEITSVIRSCKASAIPPSVRSKYLSNAILRCFVALFQTWMLTFPTLLWTRRLQQGRRPQCLAFKSMPHLFSLTKHQTVTVGSKAKLGNIDTGLR</sequence>